<protein>
    <submittedName>
        <fullName evidence="6">DUF1232 domain-containing protein</fullName>
    </submittedName>
</protein>
<evidence type="ECO:0000256" key="2">
    <source>
        <dbReference type="ARBA" id="ARBA00022692"/>
    </source>
</evidence>
<accession>A0A2A7UUY9</accession>
<dbReference type="Pfam" id="PF06803">
    <property type="entry name" value="DUF1232"/>
    <property type="match status" value="1"/>
</dbReference>
<dbReference type="Proteomes" id="UP000220246">
    <property type="component" value="Unassembled WGS sequence"/>
</dbReference>
<keyword evidence="4" id="KW-0472">Membrane</keyword>
<reference evidence="7" key="1">
    <citation type="submission" date="2017-09" db="EMBL/GenBank/DDBJ databases">
        <title>FDA dAtabase for Regulatory Grade micrObial Sequences (FDA-ARGOS): Supporting development and validation of Infectious Disease Dx tests.</title>
        <authorList>
            <person name="Minogue T."/>
            <person name="Wolcott M."/>
            <person name="Wasieloski L."/>
            <person name="Aguilar W."/>
            <person name="Moore D."/>
            <person name="Tallon L."/>
            <person name="Sadzewicz L."/>
            <person name="Ott S."/>
            <person name="Zhao X."/>
            <person name="Nagaraj S."/>
            <person name="Vavikolanu K."/>
            <person name="Aluvathingal J."/>
            <person name="Nadendla S."/>
            <person name="Sichtig H."/>
        </authorList>
    </citation>
    <scope>NUCLEOTIDE SEQUENCE [LARGE SCALE GENOMIC DNA]</scope>
    <source>
        <strain evidence="7">FDAARGOS_394</strain>
    </source>
</reference>
<keyword evidence="7" id="KW-1185">Reference proteome</keyword>
<keyword evidence="3" id="KW-1133">Transmembrane helix</keyword>
<dbReference type="RefSeq" id="WP_066534748.1">
    <property type="nucleotide sequence ID" value="NZ_PDEA01000001.1"/>
</dbReference>
<evidence type="ECO:0000256" key="3">
    <source>
        <dbReference type="ARBA" id="ARBA00022989"/>
    </source>
</evidence>
<dbReference type="GO" id="GO:0012505">
    <property type="term" value="C:endomembrane system"/>
    <property type="evidence" value="ECO:0007669"/>
    <property type="project" value="UniProtKB-SubCell"/>
</dbReference>
<comment type="subcellular location">
    <subcellularLocation>
        <location evidence="1">Endomembrane system</location>
        <topology evidence="1">Multi-pass membrane protein</topology>
    </subcellularLocation>
</comment>
<evidence type="ECO:0000259" key="5">
    <source>
        <dbReference type="Pfam" id="PF06803"/>
    </source>
</evidence>
<evidence type="ECO:0000313" key="6">
    <source>
        <dbReference type="EMBL" id="PEH89179.1"/>
    </source>
</evidence>
<evidence type="ECO:0000256" key="1">
    <source>
        <dbReference type="ARBA" id="ARBA00004127"/>
    </source>
</evidence>
<proteinExistence type="predicted"/>
<feature type="domain" description="DUF1232" evidence="5">
    <location>
        <begin position="31"/>
        <end position="65"/>
    </location>
</feature>
<dbReference type="STRING" id="1219032.GCA_001515545_01352"/>
<keyword evidence="2" id="KW-0812">Transmembrane</keyword>
<evidence type="ECO:0000313" key="7">
    <source>
        <dbReference type="Proteomes" id="UP000220246"/>
    </source>
</evidence>
<dbReference type="EMBL" id="PDEA01000001">
    <property type="protein sequence ID" value="PEH89179.1"/>
    <property type="molecule type" value="Genomic_DNA"/>
</dbReference>
<gene>
    <name evidence="6" type="ORF">CRM82_11740</name>
</gene>
<dbReference type="InterPro" id="IPR010652">
    <property type="entry name" value="DUF1232"/>
</dbReference>
<dbReference type="AlphaFoldDB" id="A0A2A7UUY9"/>
<dbReference type="OrthoDB" id="9804184at2"/>
<name>A0A2A7UUY9_COMTR</name>
<comment type="caution">
    <text evidence="6">The sequence shown here is derived from an EMBL/GenBank/DDBJ whole genome shotgun (WGS) entry which is preliminary data.</text>
</comment>
<organism evidence="6 7">
    <name type="scientific">Comamonas terrigena</name>
    <dbReference type="NCBI Taxonomy" id="32013"/>
    <lineage>
        <taxon>Bacteria</taxon>
        <taxon>Pseudomonadati</taxon>
        <taxon>Pseudomonadota</taxon>
        <taxon>Betaproteobacteria</taxon>
        <taxon>Burkholderiales</taxon>
        <taxon>Comamonadaceae</taxon>
        <taxon>Comamonas</taxon>
    </lineage>
</organism>
<dbReference type="GeneID" id="80801283"/>
<evidence type="ECO:0000256" key="4">
    <source>
        <dbReference type="ARBA" id="ARBA00023136"/>
    </source>
</evidence>
<sequence>MWKLGRLLSVFRKELRLAWAVLRDPRAPKAAKLATVLAALYVVSPVDFVSDFIPVLGWLDDGVIAYLLLQLAFKFLPPELLATLRARVGQRSPGKATP</sequence>